<evidence type="ECO:0000256" key="1">
    <source>
        <dbReference type="SAM" id="MobiDB-lite"/>
    </source>
</evidence>
<name>A0A0F7SPL1_PHARH</name>
<keyword evidence="2" id="KW-1133">Transmembrane helix</keyword>
<protein>
    <submittedName>
        <fullName evidence="3">Uncharacterized protein</fullName>
    </submittedName>
</protein>
<dbReference type="AlphaFoldDB" id="A0A0F7SPL1"/>
<evidence type="ECO:0000256" key="2">
    <source>
        <dbReference type="SAM" id="Phobius"/>
    </source>
</evidence>
<evidence type="ECO:0000313" key="3">
    <source>
        <dbReference type="EMBL" id="CED82435.1"/>
    </source>
</evidence>
<accession>A0A0F7SPL1</accession>
<dbReference type="EMBL" id="LN483124">
    <property type="protein sequence ID" value="CED82435.1"/>
    <property type="molecule type" value="Genomic_DNA"/>
</dbReference>
<organism evidence="3">
    <name type="scientific">Phaffia rhodozyma</name>
    <name type="common">Yeast</name>
    <name type="synonym">Xanthophyllomyces dendrorhous</name>
    <dbReference type="NCBI Taxonomy" id="264483"/>
    <lineage>
        <taxon>Eukaryota</taxon>
        <taxon>Fungi</taxon>
        <taxon>Dikarya</taxon>
        <taxon>Basidiomycota</taxon>
        <taxon>Agaricomycotina</taxon>
        <taxon>Tremellomycetes</taxon>
        <taxon>Cystofilobasidiales</taxon>
        <taxon>Mrakiaceae</taxon>
        <taxon>Phaffia</taxon>
    </lineage>
</organism>
<keyword evidence="2" id="KW-0472">Membrane</keyword>
<proteinExistence type="predicted"/>
<reference evidence="3" key="1">
    <citation type="submission" date="2014-08" db="EMBL/GenBank/DDBJ databases">
        <authorList>
            <person name="Sharma Rahul"/>
            <person name="Thines Marco"/>
        </authorList>
    </citation>
    <scope>NUCLEOTIDE SEQUENCE</scope>
</reference>
<feature type="transmembrane region" description="Helical" evidence="2">
    <location>
        <begin position="73"/>
        <end position="93"/>
    </location>
</feature>
<sequence length="163" mass="18209">MLSGQARKRTGKKVQKDDTPVDEQEQEEIIEGLREAALVSNITTRTLLIVLVGLSTLVHIIHFSPLMSSTPPSLFLLIQTIFPLLISLISIPLSTSYTFQLGNLAAAFFPAVSKQLFTHESVSLWDFLTPILVGIVWRANIWMSEILKNVEEMEGKKYKLKGA</sequence>
<feature type="transmembrane region" description="Helical" evidence="2">
    <location>
        <begin position="47"/>
        <end position="67"/>
    </location>
</feature>
<feature type="region of interest" description="Disordered" evidence="1">
    <location>
        <begin position="1"/>
        <end position="23"/>
    </location>
</feature>
<keyword evidence="2" id="KW-0812">Transmembrane</keyword>
<feature type="compositionally biased region" description="Basic residues" evidence="1">
    <location>
        <begin position="1"/>
        <end position="13"/>
    </location>
</feature>